<comment type="caution">
    <text evidence="10">The sequence shown here is derived from an EMBL/GenBank/DDBJ whole genome shotgun (WGS) entry which is preliminary data.</text>
</comment>
<keyword evidence="11" id="KW-1185">Reference proteome</keyword>
<dbReference type="GO" id="GO:1903037">
    <property type="term" value="P:regulation of leukocyte cell-cell adhesion"/>
    <property type="evidence" value="ECO:0007669"/>
    <property type="project" value="UniProtKB-ARBA"/>
</dbReference>
<evidence type="ECO:0000256" key="7">
    <source>
        <dbReference type="SAM" id="Phobius"/>
    </source>
</evidence>
<evidence type="ECO:0000259" key="9">
    <source>
        <dbReference type="PROSITE" id="PS50835"/>
    </source>
</evidence>
<evidence type="ECO:0000256" key="2">
    <source>
        <dbReference type="ARBA" id="ARBA00022729"/>
    </source>
</evidence>
<dbReference type="InterPro" id="IPR050504">
    <property type="entry name" value="IgSF_BTN/MOG"/>
</dbReference>
<dbReference type="PANTHER" id="PTHR24100:SF149">
    <property type="entry name" value="BG-LIKE ANTIGEN 1-RELATED"/>
    <property type="match status" value="1"/>
</dbReference>
<dbReference type="Gene3D" id="2.60.40.10">
    <property type="entry name" value="Immunoglobulins"/>
    <property type="match status" value="2"/>
</dbReference>
<feature type="transmembrane region" description="Helical" evidence="7">
    <location>
        <begin position="238"/>
        <end position="263"/>
    </location>
</feature>
<dbReference type="GO" id="GO:0050852">
    <property type="term" value="P:T cell receptor signaling pathway"/>
    <property type="evidence" value="ECO:0007669"/>
    <property type="project" value="TreeGrafter"/>
</dbReference>
<dbReference type="SUPFAM" id="SSF48726">
    <property type="entry name" value="Immunoglobulin"/>
    <property type="match status" value="2"/>
</dbReference>
<dbReference type="EMBL" id="JABFDY010000028">
    <property type="protein sequence ID" value="KAF7686678.1"/>
    <property type="molecule type" value="Genomic_DNA"/>
</dbReference>
<dbReference type="PROSITE" id="PS50835">
    <property type="entry name" value="IG_LIKE"/>
    <property type="match status" value="2"/>
</dbReference>
<dbReference type="InterPro" id="IPR003599">
    <property type="entry name" value="Ig_sub"/>
</dbReference>
<keyword evidence="5" id="KW-0325">Glycoprotein</keyword>
<dbReference type="Pfam" id="PF22705">
    <property type="entry name" value="C2-set_3"/>
    <property type="match status" value="1"/>
</dbReference>
<dbReference type="InterPro" id="IPR053896">
    <property type="entry name" value="BTN3A2-like_Ig-C"/>
</dbReference>
<evidence type="ECO:0000256" key="3">
    <source>
        <dbReference type="ARBA" id="ARBA00023136"/>
    </source>
</evidence>
<dbReference type="PANTHER" id="PTHR24100">
    <property type="entry name" value="BUTYROPHILIN"/>
    <property type="match status" value="1"/>
</dbReference>
<keyword evidence="7" id="KW-0812">Transmembrane</keyword>
<evidence type="ECO:0000256" key="5">
    <source>
        <dbReference type="ARBA" id="ARBA00023180"/>
    </source>
</evidence>
<dbReference type="SMART" id="SM00409">
    <property type="entry name" value="IG"/>
    <property type="match status" value="1"/>
</dbReference>
<dbReference type="InterPro" id="IPR036179">
    <property type="entry name" value="Ig-like_dom_sf"/>
</dbReference>
<evidence type="ECO:0000256" key="1">
    <source>
        <dbReference type="ARBA" id="ARBA00004370"/>
    </source>
</evidence>
<gene>
    <name evidence="10" type="ORF">HF521_015071</name>
</gene>
<evidence type="ECO:0000313" key="11">
    <source>
        <dbReference type="Proteomes" id="UP000606274"/>
    </source>
</evidence>
<name>A0A8T0A678_SILME</name>
<sequence length="338" mass="37767">MTRNNEAAMLLIIIASVLTCSAADFSIVTPNASVSAWLGSSVILPCSLSPPLNARDFEVQWYKKKDSQKTVLLHQEQKVQENDVDDQYRDRVSLIGELDNGNVSLKLDNLKTADRGEYTCFVKSLRWYERGSMNLVVKAIGSTPVLSYQEAGEQLNVSCTSDGWSPKPLLTWRDSTGRELTNTYTKYITDSEGLVDVRSWMLFSPSDSEWISCTVDLNLQGMKESRVVPMKSDLSGGFWFEVFISTLVLSVIVIIIYTILLILHRKGLLPHCSSRKNAKAAADSHESLPGETIPLKATENLHQGVCSTYEPSDSTEQQSWKDRYKASLTLDPSSVRRL</sequence>
<comment type="subcellular location">
    <subcellularLocation>
        <location evidence="1">Membrane</location>
    </subcellularLocation>
</comment>
<feature type="domain" description="Ig-like" evidence="9">
    <location>
        <begin position="152"/>
        <end position="229"/>
    </location>
</feature>
<evidence type="ECO:0000256" key="4">
    <source>
        <dbReference type="ARBA" id="ARBA00023157"/>
    </source>
</evidence>
<organism evidence="10 11">
    <name type="scientific">Silurus meridionalis</name>
    <name type="common">Southern catfish</name>
    <name type="synonym">Silurus soldatovi meridionalis</name>
    <dbReference type="NCBI Taxonomy" id="175797"/>
    <lineage>
        <taxon>Eukaryota</taxon>
        <taxon>Metazoa</taxon>
        <taxon>Chordata</taxon>
        <taxon>Craniata</taxon>
        <taxon>Vertebrata</taxon>
        <taxon>Euteleostomi</taxon>
        <taxon>Actinopterygii</taxon>
        <taxon>Neopterygii</taxon>
        <taxon>Teleostei</taxon>
        <taxon>Ostariophysi</taxon>
        <taxon>Siluriformes</taxon>
        <taxon>Siluridae</taxon>
        <taxon>Silurus</taxon>
    </lineage>
</organism>
<protein>
    <recommendedName>
        <fullName evidence="9">Ig-like domain-containing protein</fullName>
    </recommendedName>
</protein>
<dbReference type="AlphaFoldDB" id="A0A8T0A678"/>
<proteinExistence type="predicted"/>
<dbReference type="GO" id="GO:0005102">
    <property type="term" value="F:signaling receptor binding"/>
    <property type="evidence" value="ECO:0007669"/>
    <property type="project" value="TreeGrafter"/>
</dbReference>
<feature type="chain" id="PRO_5035921560" description="Ig-like domain-containing protein" evidence="8">
    <location>
        <begin position="23"/>
        <end position="338"/>
    </location>
</feature>
<keyword evidence="2 8" id="KW-0732">Signal</keyword>
<dbReference type="Pfam" id="PF07686">
    <property type="entry name" value="V-set"/>
    <property type="match status" value="1"/>
</dbReference>
<dbReference type="GO" id="GO:0001817">
    <property type="term" value="P:regulation of cytokine production"/>
    <property type="evidence" value="ECO:0007669"/>
    <property type="project" value="TreeGrafter"/>
</dbReference>
<feature type="signal peptide" evidence="8">
    <location>
        <begin position="1"/>
        <end position="22"/>
    </location>
</feature>
<evidence type="ECO:0000256" key="6">
    <source>
        <dbReference type="ARBA" id="ARBA00023319"/>
    </source>
</evidence>
<dbReference type="Proteomes" id="UP000606274">
    <property type="component" value="Unassembled WGS sequence"/>
</dbReference>
<feature type="domain" description="Ig-like" evidence="9">
    <location>
        <begin position="23"/>
        <end position="122"/>
    </location>
</feature>
<evidence type="ECO:0000256" key="8">
    <source>
        <dbReference type="SAM" id="SignalP"/>
    </source>
</evidence>
<keyword evidence="4" id="KW-1015">Disulfide bond</keyword>
<dbReference type="SMART" id="SM00406">
    <property type="entry name" value="IGv"/>
    <property type="match status" value="1"/>
</dbReference>
<accession>A0A8T0A678</accession>
<keyword evidence="6" id="KW-0393">Immunoglobulin domain</keyword>
<dbReference type="InterPro" id="IPR013106">
    <property type="entry name" value="Ig_V-set"/>
</dbReference>
<keyword evidence="7" id="KW-1133">Transmembrane helix</keyword>
<evidence type="ECO:0000313" key="10">
    <source>
        <dbReference type="EMBL" id="KAF7686678.1"/>
    </source>
</evidence>
<dbReference type="InterPro" id="IPR007110">
    <property type="entry name" value="Ig-like_dom"/>
</dbReference>
<dbReference type="FunFam" id="2.60.40.10:FF:000142">
    <property type="entry name" value="V-set domain-containing T-cell activation inhibitor 1"/>
    <property type="match status" value="1"/>
</dbReference>
<dbReference type="InterPro" id="IPR013783">
    <property type="entry name" value="Ig-like_fold"/>
</dbReference>
<reference evidence="10" key="1">
    <citation type="submission" date="2020-08" db="EMBL/GenBank/DDBJ databases">
        <title>Chromosome-level assembly of Southern catfish (Silurus meridionalis) provides insights into visual adaptation to the nocturnal and benthic lifestyles.</title>
        <authorList>
            <person name="Zhang Y."/>
            <person name="Wang D."/>
            <person name="Peng Z."/>
        </authorList>
    </citation>
    <scope>NUCLEOTIDE SEQUENCE</scope>
    <source>
        <strain evidence="10">SWU-2019-XX</strain>
        <tissue evidence="10">Muscle</tissue>
    </source>
</reference>
<dbReference type="GO" id="GO:0050863">
    <property type="term" value="P:regulation of T cell activation"/>
    <property type="evidence" value="ECO:0007669"/>
    <property type="project" value="UniProtKB-ARBA"/>
</dbReference>
<dbReference type="GO" id="GO:0009897">
    <property type="term" value="C:external side of plasma membrane"/>
    <property type="evidence" value="ECO:0007669"/>
    <property type="project" value="TreeGrafter"/>
</dbReference>
<keyword evidence="3 7" id="KW-0472">Membrane</keyword>